<dbReference type="InterPro" id="IPR036942">
    <property type="entry name" value="Beta-barrel_TonB_sf"/>
</dbReference>
<reference evidence="7" key="1">
    <citation type="journal article" date="2019" name="Int. J. Syst. Evol. Microbiol.">
        <title>The Global Catalogue of Microorganisms (GCM) 10K type strain sequencing project: providing services to taxonomists for standard genome sequencing and annotation.</title>
        <authorList>
            <consortium name="The Broad Institute Genomics Platform"/>
            <consortium name="The Broad Institute Genome Sequencing Center for Infectious Disease"/>
            <person name="Wu L."/>
            <person name="Ma J."/>
        </authorList>
    </citation>
    <scope>NUCLEOTIDE SEQUENCE [LARGE SCALE GENOMIC DNA]</scope>
    <source>
        <strain evidence="7">JCM 19635</strain>
    </source>
</reference>
<dbReference type="Proteomes" id="UP001596513">
    <property type="component" value="Unassembled WGS sequence"/>
</dbReference>
<keyword evidence="3" id="KW-0998">Cell outer membrane</keyword>
<evidence type="ECO:0000259" key="5">
    <source>
        <dbReference type="Pfam" id="PF00593"/>
    </source>
</evidence>
<evidence type="ECO:0000256" key="2">
    <source>
        <dbReference type="ARBA" id="ARBA00023136"/>
    </source>
</evidence>
<name>A0ABW2UCM8_9BACT</name>
<sequence>MTFSNGFSDFEFPNQNVAVFAENIFYLSDQVSITPGLRYEYIRTTSQGAYGNVIRDNAGNIDAITQTNEQRLSPRGFVLGGIGVSYKPWKRGSSTATSRRTTAPSPSATCASPTRRPSSTPTCRTSAASRPTWACAASRGSG</sequence>
<organism evidence="6 7">
    <name type="scientific">Hymenobacter humi</name>
    <dbReference type="NCBI Taxonomy" id="1411620"/>
    <lineage>
        <taxon>Bacteria</taxon>
        <taxon>Pseudomonadati</taxon>
        <taxon>Bacteroidota</taxon>
        <taxon>Cytophagia</taxon>
        <taxon>Cytophagales</taxon>
        <taxon>Hymenobacteraceae</taxon>
        <taxon>Hymenobacter</taxon>
    </lineage>
</organism>
<gene>
    <name evidence="6" type="ORF">ACFQT0_27195</name>
</gene>
<comment type="caution">
    <text evidence="6">The sequence shown here is derived from an EMBL/GenBank/DDBJ whole genome shotgun (WGS) entry which is preliminary data.</text>
</comment>
<dbReference type="InterPro" id="IPR000531">
    <property type="entry name" value="Beta-barrel_TonB"/>
</dbReference>
<proteinExistence type="predicted"/>
<evidence type="ECO:0000313" key="7">
    <source>
        <dbReference type="Proteomes" id="UP001596513"/>
    </source>
</evidence>
<feature type="compositionally biased region" description="Low complexity" evidence="4">
    <location>
        <begin position="93"/>
        <end position="130"/>
    </location>
</feature>
<accession>A0ABW2UCM8</accession>
<protein>
    <submittedName>
        <fullName evidence="6">TonB-dependent receptor domain-containing protein</fullName>
    </submittedName>
</protein>
<keyword evidence="6" id="KW-0675">Receptor</keyword>
<evidence type="ECO:0000256" key="4">
    <source>
        <dbReference type="SAM" id="MobiDB-lite"/>
    </source>
</evidence>
<dbReference type="Pfam" id="PF00593">
    <property type="entry name" value="TonB_dep_Rec_b-barrel"/>
    <property type="match status" value="1"/>
</dbReference>
<evidence type="ECO:0000313" key="6">
    <source>
        <dbReference type="EMBL" id="MFC7670654.1"/>
    </source>
</evidence>
<dbReference type="SUPFAM" id="SSF56935">
    <property type="entry name" value="Porins"/>
    <property type="match status" value="1"/>
</dbReference>
<feature type="region of interest" description="Disordered" evidence="4">
    <location>
        <begin position="87"/>
        <end position="142"/>
    </location>
</feature>
<evidence type="ECO:0000256" key="3">
    <source>
        <dbReference type="ARBA" id="ARBA00023237"/>
    </source>
</evidence>
<feature type="domain" description="TonB-dependent receptor-like beta-barrel" evidence="5">
    <location>
        <begin position="10"/>
        <end position="88"/>
    </location>
</feature>
<comment type="subcellular location">
    <subcellularLocation>
        <location evidence="1">Cell outer membrane</location>
    </subcellularLocation>
</comment>
<dbReference type="EMBL" id="JBHTEK010000003">
    <property type="protein sequence ID" value="MFC7670654.1"/>
    <property type="molecule type" value="Genomic_DNA"/>
</dbReference>
<evidence type="ECO:0000256" key="1">
    <source>
        <dbReference type="ARBA" id="ARBA00004442"/>
    </source>
</evidence>
<dbReference type="Gene3D" id="2.40.170.20">
    <property type="entry name" value="TonB-dependent receptor, beta-barrel domain"/>
    <property type="match status" value="1"/>
</dbReference>
<keyword evidence="7" id="KW-1185">Reference proteome</keyword>
<keyword evidence="2" id="KW-0472">Membrane</keyword>
<dbReference type="RefSeq" id="WP_380206359.1">
    <property type="nucleotide sequence ID" value="NZ_JBHTEK010000003.1"/>
</dbReference>